<dbReference type="EMBL" id="VWXF01000001">
    <property type="protein sequence ID" value="NIF20245.1"/>
    <property type="molecule type" value="Genomic_DNA"/>
</dbReference>
<sequence>MSNRNSTFRIDTATGFMLVDSVTRIKPGDLVAFQWEGNPMLGKWYPKHLMTEDGEAIEGEALEEVIVLGKIVCEILTLERNEGPV</sequence>
<dbReference type="RefSeq" id="WP_167012151.1">
    <property type="nucleotide sequence ID" value="NZ_VWXF01000001.1"/>
</dbReference>
<organism evidence="1 2">
    <name type="scientific">Candidatus Pantoea multigeneris</name>
    <dbReference type="NCBI Taxonomy" id="2608357"/>
    <lineage>
        <taxon>Bacteria</taxon>
        <taxon>Pseudomonadati</taxon>
        <taxon>Pseudomonadota</taxon>
        <taxon>Gammaproteobacteria</taxon>
        <taxon>Enterobacterales</taxon>
        <taxon>Erwiniaceae</taxon>
        <taxon>Pantoea</taxon>
    </lineage>
</organism>
<comment type="caution">
    <text evidence="1">The sequence shown here is derived from an EMBL/GenBank/DDBJ whole genome shotgun (WGS) entry which is preliminary data.</text>
</comment>
<keyword evidence="2" id="KW-1185">Reference proteome</keyword>
<gene>
    <name evidence="1" type="ORF">F3J40_01245</name>
</gene>
<evidence type="ECO:0000313" key="2">
    <source>
        <dbReference type="Proteomes" id="UP001515683"/>
    </source>
</evidence>
<dbReference type="Proteomes" id="UP001515683">
    <property type="component" value="Unassembled WGS sequence"/>
</dbReference>
<name>A0ABX0RAH5_9GAMM</name>
<accession>A0ABX0RAH5</accession>
<protein>
    <submittedName>
        <fullName evidence="1">Phage repressor protein</fullName>
    </submittedName>
</protein>
<proteinExistence type="predicted"/>
<reference evidence="1 2" key="1">
    <citation type="journal article" date="2019" name="bioRxiv">
        <title>Bacteria contribute to plant secondary compound degradation in a generalist herbivore system.</title>
        <authorList>
            <person name="Francoeur C.B."/>
            <person name="Khadempour L."/>
            <person name="Moreira-Soto R.D."/>
            <person name="Gotting K."/>
            <person name="Book A.J."/>
            <person name="Pinto-Tomas A.A."/>
            <person name="Keefover-Ring K."/>
            <person name="Currie C.R."/>
        </authorList>
    </citation>
    <scope>NUCLEOTIDE SEQUENCE [LARGE SCALE GENOMIC DNA]</scope>
    <source>
        <strain evidence="1">Acro-835</strain>
    </source>
</reference>
<evidence type="ECO:0000313" key="1">
    <source>
        <dbReference type="EMBL" id="NIF20245.1"/>
    </source>
</evidence>